<feature type="region of interest" description="Disordered" evidence="1">
    <location>
        <begin position="682"/>
        <end position="716"/>
    </location>
</feature>
<proteinExistence type="predicted"/>
<feature type="compositionally biased region" description="Polar residues" evidence="1">
    <location>
        <begin position="459"/>
        <end position="468"/>
    </location>
</feature>
<dbReference type="Gene3D" id="3.80.10.10">
    <property type="entry name" value="Ribonuclease Inhibitor"/>
    <property type="match status" value="1"/>
</dbReference>
<feature type="region of interest" description="Disordered" evidence="1">
    <location>
        <begin position="482"/>
        <end position="509"/>
    </location>
</feature>
<dbReference type="InterPro" id="IPR032675">
    <property type="entry name" value="LRR_dom_sf"/>
</dbReference>
<evidence type="ECO:0008006" key="4">
    <source>
        <dbReference type="Google" id="ProtNLM"/>
    </source>
</evidence>
<evidence type="ECO:0000313" key="2">
    <source>
        <dbReference type="EMBL" id="KAJ4469440.1"/>
    </source>
</evidence>
<evidence type="ECO:0000256" key="1">
    <source>
        <dbReference type="SAM" id="MobiDB-lite"/>
    </source>
</evidence>
<feature type="region of interest" description="Disordered" evidence="1">
    <location>
        <begin position="428"/>
        <end position="468"/>
    </location>
</feature>
<accession>A0A9W8ZXJ9</accession>
<name>A0A9W8ZXJ9_9AGAR</name>
<feature type="compositionally biased region" description="Polar residues" evidence="1">
    <location>
        <begin position="499"/>
        <end position="509"/>
    </location>
</feature>
<organism evidence="2 3">
    <name type="scientific">Lentinula lateritia</name>
    <dbReference type="NCBI Taxonomy" id="40482"/>
    <lineage>
        <taxon>Eukaryota</taxon>
        <taxon>Fungi</taxon>
        <taxon>Dikarya</taxon>
        <taxon>Basidiomycota</taxon>
        <taxon>Agaricomycotina</taxon>
        <taxon>Agaricomycetes</taxon>
        <taxon>Agaricomycetidae</taxon>
        <taxon>Agaricales</taxon>
        <taxon>Marasmiineae</taxon>
        <taxon>Omphalotaceae</taxon>
        <taxon>Lentinula</taxon>
    </lineage>
</organism>
<gene>
    <name evidence="2" type="ORF">C8J55DRAFT_564514</name>
</gene>
<dbReference type="EMBL" id="JANVFS010000035">
    <property type="protein sequence ID" value="KAJ4469440.1"/>
    <property type="molecule type" value="Genomic_DNA"/>
</dbReference>
<dbReference type="SUPFAM" id="SSF52047">
    <property type="entry name" value="RNI-like"/>
    <property type="match status" value="1"/>
</dbReference>
<evidence type="ECO:0000313" key="3">
    <source>
        <dbReference type="Proteomes" id="UP001150238"/>
    </source>
</evidence>
<sequence length="733" mass="81612">MSLPAFAGSSNNCALYPDTDLTEDAIHHYVPSLACLCIRQLTSYPDQISGVALNYAPPQDNTEFDILKALIPSYTEDSFNLSVVDPCLWAVLVQIYGLSLPKIFHTYPIALADTHLPLLQSISSTPTFSLITILELPGCPQLTDDTLTTIKSLHALAAFDASETMISSWGLKKLMMPALIISDAEDTKSLSKSGPLGLRILRLRNCKAIDHTIFTSLQKLLFLSVIDLRGTNCDPSAIPSPYSQWSSADLEESMRRSLYHPTPLTESISSLQKLTTTLASATTTFQIHVDSVKCRSAHLTKVNSFMGKCQTFPAAAGIEKDFAYRKRHTPRTPTTVGIQDEAFTFTSSAIVSHPPQPPDVNQSGNAEQLPGYMHSVAERESRQLAKVRKIRNFYASATRSFSLSAVTKQRYSAEKYYAEYAMREQRRERFSLPSSSRRAMWSELDNSDRSKKKRRLTNKETTTTQSPSEPFLLMLYRTPPPWHHAEPLPPTAMHHQKSNRPQTSRPADVTNAATVNRSRVKLQMVADLQFSVGTAARNRRLGDPMANFDGVKFSYDESTRLRSKDAMTTVQPILQGKNPFRRSNTEATVQSTLSEGCSTDPVLVDSSSKEGRERTHALSIATAQSRQTPPTYPRPFLKPISSVRVPELPPEEMRKLKESMVKKPPSDSISRKSLPIGTDIRRPTADALSSCKRNLDGNSKMMHPTEHGKSFRSGMGTNAERKMVFDWKSWGST</sequence>
<feature type="region of interest" description="Disordered" evidence="1">
    <location>
        <begin position="591"/>
        <end position="612"/>
    </location>
</feature>
<reference evidence="2" key="2">
    <citation type="journal article" date="2023" name="Proc. Natl. Acad. Sci. U.S.A.">
        <title>A global phylogenomic analysis of the shiitake genus Lentinula.</title>
        <authorList>
            <person name="Sierra-Patev S."/>
            <person name="Min B."/>
            <person name="Naranjo-Ortiz M."/>
            <person name="Looney B."/>
            <person name="Konkel Z."/>
            <person name="Slot J.C."/>
            <person name="Sakamoto Y."/>
            <person name="Steenwyk J.L."/>
            <person name="Rokas A."/>
            <person name="Carro J."/>
            <person name="Camarero S."/>
            <person name="Ferreira P."/>
            <person name="Molpeceres G."/>
            <person name="Ruiz-Duenas F.J."/>
            <person name="Serrano A."/>
            <person name="Henrissat B."/>
            <person name="Drula E."/>
            <person name="Hughes K.W."/>
            <person name="Mata J.L."/>
            <person name="Ishikawa N.K."/>
            <person name="Vargas-Isla R."/>
            <person name="Ushijima S."/>
            <person name="Smith C.A."/>
            <person name="Donoghue J."/>
            <person name="Ahrendt S."/>
            <person name="Andreopoulos W."/>
            <person name="He G."/>
            <person name="LaButti K."/>
            <person name="Lipzen A."/>
            <person name="Ng V."/>
            <person name="Riley R."/>
            <person name="Sandor L."/>
            <person name="Barry K."/>
            <person name="Martinez A.T."/>
            <person name="Xiao Y."/>
            <person name="Gibbons J.G."/>
            <person name="Terashima K."/>
            <person name="Grigoriev I.V."/>
            <person name="Hibbett D."/>
        </authorList>
    </citation>
    <scope>NUCLEOTIDE SEQUENCE</scope>
    <source>
        <strain evidence="2">Sp2 HRB7682 ss15</strain>
    </source>
</reference>
<reference evidence="2" key="1">
    <citation type="submission" date="2022-08" db="EMBL/GenBank/DDBJ databases">
        <authorList>
            <consortium name="DOE Joint Genome Institute"/>
            <person name="Min B."/>
            <person name="Riley R."/>
            <person name="Sierra-Patev S."/>
            <person name="Naranjo-Ortiz M."/>
            <person name="Looney B."/>
            <person name="Konkel Z."/>
            <person name="Slot J.C."/>
            <person name="Sakamoto Y."/>
            <person name="Steenwyk J.L."/>
            <person name="Rokas A."/>
            <person name="Carro J."/>
            <person name="Camarero S."/>
            <person name="Ferreira P."/>
            <person name="Molpeceres G."/>
            <person name="Ruiz-Duenas F.J."/>
            <person name="Serrano A."/>
            <person name="Henrissat B."/>
            <person name="Drula E."/>
            <person name="Hughes K.W."/>
            <person name="Mata J.L."/>
            <person name="Ishikawa N.K."/>
            <person name="Vargas-Isla R."/>
            <person name="Ushijima S."/>
            <person name="Smith C.A."/>
            <person name="Ahrendt S."/>
            <person name="Andreopoulos W."/>
            <person name="He G."/>
            <person name="Labutti K."/>
            <person name="Lipzen A."/>
            <person name="Ng V."/>
            <person name="Sandor L."/>
            <person name="Barry K."/>
            <person name="Martinez A.T."/>
            <person name="Xiao Y."/>
            <person name="Gibbons J.G."/>
            <person name="Terashima K."/>
            <person name="Hibbett D.S."/>
            <person name="Grigoriev I.V."/>
        </authorList>
    </citation>
    <scope>NUCLEOTIDE SEQUENCE</scope>
    <source>
        <strain evidence="2">Sp2 HRB7682 ss15</strain>
    </source>
</reference>
<dbReference type="Proteomes" id="UP001150238">
    <property type="component" value="Unassembled WGS sequence"/>
</dbReference>
<protein>
    <recommendedName>
        <fullName evidence="4">RNI-like protein</fullName>
    </recommendedName>
</protein>
<dbReference type="AlphaFoldDB" id="A0A9W8ZXJ9"/>
<comment type="caution">
    <text evidence="2">The sequence shown here is derived from an EMBL/GenBank/DDBJ whole genome shotgun (WGS) entry which is preliminary data.</text>
</comment>